<keyword evidence="2" id="KW-0378">Hydrolase</keyword>
<dbReference type="STRING" id="1231339.Abci_018_117"/>
<dbReference type="Pfam" id="PF12706">
    <property type="entry name" value="Lactamase_B_2"/>
    <property type="match status" value="1"/>
</dbReference>
<dbReference type="Proteomes" id="UP000032671">
    <property type="component" value="Unassembled WGS sequence"/>
</dbReference>
<evidence type="ECO:0000313" key="3">
    <source>
        <dbReference type="EMBL" id="GEL57859.1"/>
    </source>
</evidence>
<feature type="domain" description="Metallo-beta-lactamase" evidence="1">
    <location>
        <begin position="39"/>
        <end position="232"/>
    </location>
</feature>
<gene>
    <name evidence="2" type="ORF">Abci_018_117</name>
    <name evidence="3" type="ORF">ACI01nite_04610</name>
</gene>
<sequence>MKVTILGCGGSAGVPMLGGEEGHGIWGNCDPSEPRNRRSRASIFLEMPNGENILVDTGPDIRAQLLANGITQFRSIFYTHAHADHIAGLDEVRGINRIIKGPITAYGCPDVLAEIQTRFDYVFKPWTGPSFFRAIVEASPLPQVGQFEMAGYTFTIFQQGHGRIMSSGLRYGNFAYSTDAVELDDTALNALSGVETWIVDCFQRAPHCAHAWLDRVLEWKQRLQPKRIILTHMGTDMDWQWMIDHLPEGVEPAWDGMTFTL</sequence>
<dbReference type="InterPro" id="IPR001279">
    <property type="entry name" value="Metallo-B-lactamas"/>
</dbReference>
<dbReference type="SMART" id="SM00849">
    <property type="entry name" value="Lactamase_B"/>
    <property type="match status" value="1"/>
</dbReference>
<keyword evidence="5" id="KW-1185">Reference proteome</keyword>
<dbReference type="EMBL" id="BAMV01000018">
    <property type="protein sequence ID" value="GAN61247.1"/>
    <property type="molecule type" value="Genomic_DNA"/>
</dbReference>
<dbReference type="Proteomes" id="UP000321891">
    <property type="component" value="Unassembled WGS sequence"/>
</dbReference>
<protein>
    <submittedName>
        <fullName evidence="2">Metal dependent hydrolase PhnP</fullName>
    </submittedName>
    <submittedName>
        <fullName evidence="3">Metal-dependent hydrolase</fullName>
    </submittedName>
</protein>
<name>A0A0D6N5G5_9PROT</name>
<dbReference type="InterPro" id="IPR036866">
    <property type="entry name" value="RibonucZ/Hydroxyglut_hydro"/>
</dbReference>
<evidence type="ECO:0000313" key="4">
    <source>
        <dbReference type="Proteomes" id="UP000032671"/>
    </source>
</evidence>
<dbReference type="EMBL" id="BJVU01000001">
    <property type="protein sequence ID" value="GEL57859.1"/>
    <property type="molecule type" value="Genomic_DNA"/>
</dbReference>
<dbReference type="AlphaFoldDB" id="A0A0D6N5G5"/>
<evidence type="ECO:0000259" key="1">
    <source>
        <dbReference type="SMART" id="SM00849"/>
    </source>
</evidence>
<dbReference type="SUPFAM" id="SSF56281">
    <property type="entry name" value="Metallo-hydrolase/oxidoreductase"/>
    <property type="match status" value="1"/>
</dbReference>
<accession>A0A6N3SMZ6</accession>
<dbReference type="CDD" id="cd16279">
    <property type="entry name" value="metallo-hydrolase-like_MBL-fold"/>
    <property type="match status" value="1"/>
</dbReference>
<evidence type="ECO:0000313" key="2">
    <source>
        <dbReference type="EMBL" id="GAN61247.1"/>
    </source>
</evidence>
<dbReference type="PANTHER" id="PTHR42663">
    <property type="entry name" value="HYDROLASE C777.06C-RELATED-RELATED"/>
    <property type="match status" value="1"/>
</dbReference>
<proteinExistence type="predicted"/>
<evidence type="ECO:0000313" key="5">
    <source>
        <dbReference type="Proteomes" id="UP000321891"/>
    </source>
</evidence>
<dbReference type="PANTHER" id="PTHR42663:SF6">
    <property type="entry name" value="HYDROLASE C777.06C-RELATED"/>
    <property type="match status" value="1"/>
</dbReference>
<reference evidence="3 5" key="2">
    <citation type="submission" date="2019-07" db="EMBL/GenBank/DDBJ databases">
        <title>Whole genome shotgun sequence of Acetobacter cibinongensis NBRC 16605.</title>
        <authorList>
            <person name="Hosoyama A."/>
            <person name="Uohara A."/>
            <person name="Ohji S."/>
            <person name="Ichikawa N."/>
        </authorList>
    </citation>
    <scope>NUCLEOTIDE SEQUENCE [LARGE SCALE GENOMIC DNA]</scope>
    <source>
        <strain evidence="3 5">NBRC 16605</strain>
    </source>
</reference>
<organism evidence="2 4">
    <name type="scientific">Acetobacter cibinongensis</name>
    <dbReference type="NCBI Taxonomy" id="146475"/>
    <lineage>
        <taxon>Bacteria</taxon>
        <taxon>Pseudomonadati</taxon>
        <taxon>Pseudomonadota</taxon>
        <taxon>Alphaproteobacteria</taxon>
        <taxon>Acetobacterales</taxon>
        <taxon>Acetobacteraceae</taxon>
        <taxon>Acetobacter</taxon>
    </lineage>
</organism>
<accession>A0A0D6N5G5</accession>
<dbReference type="RefSeq" id="WP_048839297.1">
    <property type="nucleotide sequence ID" value="NZ_BAMV01000018.1"/>
</dbReference>
<dbReference type="Gene3D" id="3.60.15.10">
    <property type="entry name" value="Ribonuclease Z/Hydroxyacylglutathione hydrolase-like"/>
    <property type="match status" value="1"/>
</dbReference>
<reference evidence="2 4" key="1">
    <citation type="submission" date="2012-11" db="EMBL/GenBank/DDBJ databases">
        <title>Whole genome sequence of Acetobacter cibinongensis 4H-1.</title>
        <authorList>
            <person name="Azuma Y."/>
            <person name="Higashiura N."/>
            <person name="Hirakawa H."/>
            <person name="Matsushita K."/>
        </authorList>
    </citation>
    <scope>NUCLEOTIDE SEQUENCE [LARGE SCALE GENOMIC DNA]</scope>
    <source>
        <strain evidence="2 4">4H-1</strain>
    </source>
</reference>
<dbReference type="GO" id="GO:0016787">
    <property type="term" value="F:hydrolase activity"/>
    <property type="evidence" value="ECO:0007669"/>
    <property type="project" value="UniProtKB-KW"/>
</dbReference>
<comment type="caution">
    <text evidence="2">The sequence shown here is derived from an EMBL/GenBank/DDBJ whole genome shotgun (WGS) entry which is preliminary data.</text>
</comment>